<dbReference type="PANTHER" id="PTHR31089">
    <property type="entry name" value="CYCLIC DOF FACTOR 2"/>
    <property type="match status" value="1"/>
</dbReference>
<evidence type="ECO:0000256" key="4">
    <source>
        <dbReference type="ARBA" id="ARBA00023015"/>
    </source>
</evidence>
<feature type="compositionally biased region" description="Polar residues" evidence="9">
    <location>
        <begin position="15"/>
        <end position="34"/>
    </location>
</feature>
<accession>A0AAU9SJV9</accession>
<feature type="compositionally biased region" description="Basic and acidic residues" evidence="9">
    <location>
        <begin position="61"/>
        <end position="75"/>
    </location>
</feature>
<sequence length="392" mass="43122">MSKSRDTEIKLFGRTITSPFAVNRYDPSSLSSVHGDSDQSKDASSSSSSSSCSPTTGPDKVLAKKSEQDNSRFKDPYILSDLNEPPKAASEISSPRSSNTNGDQQSEVTTTTSEDKPTTLKKPDKILPCPRCESANTKFCYYNNYNVNQPRYFCRNCQRYWTSGGSMRNVPVGSGRRKNKGWASSNHYLQVTSEDFEDSSNNNNNNNSGTILSFGSSESSVTETGKNQTGDAKITADSPSPQEHKTHQGFLPPQVIFPNNASPWPYQWSPTGPNASFYPIPFYWGCTVPIWPTSETSPCLGKRSRDQTEGGINDATTTTTRARLVSESLRISEATKSAMTKPEKKTEGFSLFNGFETKGGNRRSLVPETSLSLQANPAAMSRSMNFRESMQQ</sequence>
<reference evidence="11 12" key="1">
    <citation type="submission" date="2022-03" db="EMBL/GenBank/DDBJ databases">
        <authorList>
            <person name="Nunn A."/>
            <person name="Chopra R."/>
            <person name="Nunn A."/>
            <person name="Contreras Garrido A."/>
        </authorList>
    </citation>
    <scope>NUCLEOTIDE SEQUENCE [LARGE SCALE GENOMIC DNA]</scope>
</reference>
<dbReference type="InterPro" id="IPR045174">
    <property type="entry name" value="Dof"/>
</dbReference>
<keyword evidence="6" id="KW-0804">Transcription</keyword>
<gene>
    <name evidence="11" type="ORF">TAV2_LOCUS17075</name>
</gene>
<keyword evidence="5 8" id="KW-0238">DNA-binding</keyword>
<evidence type="ECO:0000256" key="5">
    <source>
        <dbReference type="ARBA" id="ARBA00023125"/>
    </source>
</evidence>
<feature type="domain" description="Dof-type" evidence="10">
    <location>
        <begin position="127"/>
        <end position="181"/>
    </location>
</feature>
<dbReference type="AlphaFoldDB" id="A0AAU9SJV9"/>
<evidence type="ECO:0000313" key="11">
    <source>
        <dbReference type="EMBL" id="CAH2066396.1"/>
    </source>
</evidence>
<keyword evidence="3" id="KW-0862">Zinc</keyword>
<feature type="compositionally biased region" description="Basic and acidic residues" evidence="9">
    <location>
        <begin position="113"/>
        <end position="125"/>
    </location>
</feature>
<protein>
    <recommendedName>
        <fullName evidence="10">Dof-type domain-containing protein</fullName>
    </recommendedName>
</protein>
<comment type="subcellular location">
    <subcellularLocation>
        <location evidence="8">Nucleus</location>
    </subcellularLocation>
</comment>
<evidence type="ECO:0000259" key="10">
    <source>
        <dbReference type="PROSITE" id="PS50884"/>
    </source>
</evidence>
<dbReference type="GO" id="GO:0008270">
    <property type="term" value="F:zinc ion binding"/>
    <property type="evidence" value="ECO:0007669"/>
    <property type="project" value="UniProtKB-KW"/>
</dbReference>
<evidence type="ECO:0000256" key="9">
    <source>
        <dbReference type="SAM" id="MobiDB-lite"/>
    </source>
</evidence>
<organism evidence="11 12">
    <name type="scientific">Thlaspi arvense</name>
    <name type="common">Field penny-cress</name>
    <dbReference type="NCBI Taxonomy" id="13288"/>
    <lineage>
        <taxon>Eukaryota</taxon>
        <taxon>Viridiplantae</taxon>
        <taxon>Streptophyta</taxon>
        <taxon>Embryophyta</taxon>
        <taxon>Tracheophyta</taxon>
        <taxon>Spermatophyta</taxon>
        <taxon>Magnoliopsida</taxon>
        <taxon>eudicotyledons</taxon>
        <taxon>Gunneridae</taxon>
        <taxon>Pentapetalae</taxon>
        <taxon>rosids</taxon>
        <taxon>malvids</taxon>
        <taxon>Brassicales</taxon>
        <taxon>Brassicaceae</taxon>
        <taxon>Thlaspideae</taxon>
        <taxon>Thlaspi</taxon>
    </lineage>
</organism>
<dbReference type="GO" id="GO:0005634">
    <property type="term" value="C:nucleus"/>
    <property type="evidence" value="ECO:0007669"/>
    <property type="project" value="UniProtKB-SubCell"/>
</dbReference>
<dbReference type="GO" id="GO:0003700">
    <property type="term" value="F:DNA-binding transcription factor activity"/>
    <property type="evidence" value="ECO:0007669"/>
    <property type="project" value="InterPro"/>
</dbReference>
<dbReference type="PROSITE" id="PS50884">
    <property type="entry name" value="ZF_DOF_2"/>
    <property type="match status" value="1"/>
</dbReference>
<keyword evidence="7 8" id="KW-0539">Nucleus</keyword>
<dbReference type="GO" id="GO:0003677">
    <property type="term" value="F:DNA binding"/>
    <property type="evidence" value="ECO:0007669"/>
    <property type="project" value="UniProtKB-UniRule"/>
</dbReference>
<feature type="region of interest" description="Disordered" evidence="9">
    <location>
        <begin position="1"/>
        <end position="127"/>
    </location>
</feature>
<keyword evidence="1" id="KW-0479">Metal-binding</keyword>
<name>A0AAU9SJV9_THLAR</name>
<keyword evidence="2 8" id="KW-0863">Zinc-finger</keyword>
<evidence type="ECO:0000256" key="1">
    <source>
        <dbReference type="ARBA" id="ARBA00022723"/>
    </source>
</evidence>
<feature type="compositionally biased region" description="Low complexity" evidence="9">
    <location>
        <begin position="42"/>
        <end position="53"/>
    </location>
</feature>
<feature type="compositionally biased region" description="Basic and acidic residues" evidence="9">
    <location>
        <begin position="1"/>
        <end position="11"/>
    </location>
</feature>
<feature type="compositionally biased region" description="Polar residues" evidence="9">
    <location>
        <begin position="209"/>
        <end position="230"/>
    </location>
</feature>
<feature type="region of interest" description="Disordered" evidence="9">
    <location>
        <begin position="194"/>
        <end position="249"/>
    </location>
</feature>
<dbReference type="EMBL" id="OU466861">
    <property type="protein sequence ID" value="CAH2066396.1"/>
    <property type="molecule type" value="Genomic_DNA"/>
</dbReference>
<evidence type="ECO:0000256" key="8">
    <source>
        <dbReference type="PROSITE-ProRule" id="PRU00071"/>
    </source>
</evidence>
<dbReference type="PANTHER" id="PTHR31089:SF78">
    <property type="entry name" value="CYCLIC DOF FACTOR 5"/>
    <property type="match status" value="1"/>
</dbReference>
<evidence type="ECO:0000256" key="2">
    <source>
        <dbReference type="ARBA" id="ARBA00022771"/>
    </source>
</evidence>
<proteinExistence type="predicted"/>
<feature type="compositionally biased region" description="Low complexity" evidence="9">
    <location>
        <begin position="199"/>
        <end position="208"/>
    </location>
</feature>
<dbReference type="InterPro" id="IPR003851">
    <property type="entry name" value="Znf_Dof"/>
</dbReference>
<evidence type="ECO:0000256" key="7">
    <source>
        <dbReference type="ARBA" id="ARBA00023242"/>
    </source>
</evidence>
<keyword evidence="12" id="KW-1185">Reference proteome</keyword>
<evidence type="ECO:0000256" key="3">
    <source>
        <dbReference type="ARBA" id="ARBA00022833"/>
    </source>
</evidence>
<feature type="compositionally biased region" description="Polar residues" evidence="9">
    <location>
        <begin position="91"/>
        <end position="112"/>
    </location>
</feature>
<evidence type="ECO:0000256" key="6">
    <source>
        <dbReference type="ARBA" id="ARBA00023163"/>
    </source>
</evidence>
<dbReference type="PROSITE" id="PS01361">
    <property type="entry name" value="ZF_DOF_1"/>
    <property type="match status" value="1"/>
</dbReference>
<evidence type="ECO:0000313" key="12">
    <source>
        <dbReference type="Proteomes" id="UP000836841"/>
    </source>
</evidence>
<keyword evidence="4" id="KW-0805">Transcription regulation</keyword>
<dbReference type="Pfam" id="PF02701">
    <property type="entry name" value="Zn_ribbon_Dof"/>
    <property type="match status" value="1"/>
</dbReference>
<dbReference type="Proteomes" id="UP000836841">
    <property type="component" value="Chromosome 5"/>
</dbReference>